<accession>A0ABU5MNP1</accession>
<dbReference type="Proteomes" id="UP001290894">
    <property type="component" value="Unassembled WGS sequence"/>
</dbReference>
<comment type="caution">
    <text evidence="1">The sequence shown here is derived from an EMBL/GenBank/DDBJ whole genome shotgun (WGS) entry which is preliminary data.</text>
</comment>
<feature type="non-terminal residue" evidence="1">
    <location>
        <position position="1"/>
    </location>
</feature>
<evidence type="ECO:0000313" key="1">
    <source>
        <dbReference type="EMBL" id="MDZ7514365.1"/>
    </source>
</evidence>
<name>A0ABU5MNP1_9GAMM</name>
<proteinExistence type="predicted"/>
<organism evidence="1 2">
    <name type="scientific">Stenotrophomonas muris</name>
    <dbReference type="NCBI Taxonomy" id="2963283"/>
    <lineage>
        <taxon>Bacteria</taxon>
        <taxon>Pseudomonadati</taxon>
        <taxon>Pseudomonadota</taxon>
        <taxon>Gammaproteobacteria</taxon>
        <taxon>Lysobacterales</taxon>
        <taxon>Lysobacteraceae</taxon>
        <taxon>Stenotrophomonas</taxon>
    </lineage>
</organism>
<sequence>QHLPLDYVDAEKSFKDTFKVLATAYGSDAFSFANAKNIKRPPGVGKELVSGFSVYHYEALCIGVQPYMPKLLRLVDQDPDALRAAVTAIKMDRDFISATTGGGKNSPGPLRARIGMVEKVMGAL</sequence>
<reference evidence="1 2" key="1">
    <citation type="submission" date="2023-12" db="EMBL/GenBank/DDBJ databases">
        <title>'Antibacterial potential of Stenotrophomonas maltophilia cystic fibrosis isolates' (manuscript under preparation).</title>
        <authorList>
            <person name="Crisan C.V."/>
            <person name="Pettis M."/>
            <person name="Goldberg J.B."/>
        </authorList>
    </citation>
    <scope>NUCLEOTIDE SEQUENCE [LARGE SCALE GENOMIC DNA]</scope>
    <source>
        <strain evidence="1 2">CCV155</strain>
    </source>
</reference>
<protein>
    <submittedName>
        <fullName evidence="1">Uncharacterized protein</fullName>
    </submittedName>
</protein>
<evidence type="ECO:0000313" key="2">
    <source>
        <dbReference type="Proteomes" id="UP001290894"/>
    </source>
</evidence>
<gene>
    <name evidence="1" type="ORF">U5F72_21435</name>
</gene>
<keyword evidence="2" id="KW-1185">Reference proteome</keyword>
<dbReference type="EMBL" id="JAXUAC010000087">
    <property type="protein sequence ID" value="MDZ7514365.1"/>
    <property type="molecule type" value="Genomic_DNA"/>
</dbReference>